<dbReference type="InterPro" id="IPR029063">
    <property type="entry name" value="SAM-dependent_MTases_sf"/>
</dbReference>
<dbReference type="EC" id="2.1.1.37" evidence="1"/>
<dbReference type="GO" id="GO:0032259">
    <property type="term" value="P:methylation"/>
    <property type="evidence" value="ECO:0007669"/>
    <property type="project" value="UniProtKB-KW"/>
</dbReference>
<proteinExistence type="inferred from homology"/>
<evidence type="ECO:0000313" key="9">
    <source>
        <dbReference type="Proteomes" id="UP000321261"/>
    </source>
</evidence>
<keyword evidence="5" id="KW-0680">Restriction system</keyword>
<evidence type="ECO:0000256" key="3">
    <source>
        <dbReference type="ARBA" id="ARBA00022679"/>
    </source>
</evidence>
<protein>
    <recommendedName>
        <fullName evidence="1">DNA (cytosine-5-)-methyltransferase</fullName>
        <ecNumber evidence="1">2.1.1.37</ecNumber>
    </recommendedName>
</protein>
<dbReference type="NCBIfam" id="TIGR00675">
    <property type="entry name" value="dcm"/>
    <property type="match status" value="1"/>
</dbReference>
<dbReference type="GO" id="GO:0003886">
    <property type="term" value="F:DNA (cytosine-5-)-methyltransferase activity"/>
    <property type="evidence" value="ECO:0007669"/>
    <property type="project" value="UniProtKB-EC"/>
</dbReference>
<dbReference type="PROSITE" id="PS51679">
    <property type="entry name" value="SAM_MT_C5"/>
    <property type="match status" value="1"/>
</dbReference>
<dbReference type="PANTHER" id="PTHR46098">
    <property type="entry name" value="TRNA (CYTOSINE(38)-C(5))-METHYLTRANSFERASE"/>
    <property type="match status" value="1"/>
</dbReference>
<evidence type="ECO:0000256" key="6">
    <source>
        <dbReference type="PROSITE-ProRule" id="PRU01016"/>
    </source>
</evidence>
<keyword evidence="9" id="KW-1185">Reference proteome</keyword>
<comment type="similarity">
    <text evidence="6 7">Belongs to the class I-like SAM-binding methyltransferase superfamily. C5-methyltransferase family.</text>
</comment>
<dbReference type="Gene3D" id="3.40.50.150">
    <property type="entry name" value="Vaccinia Virus protein VP39"/>
    <property type="match status" value="1"/>
</dbReference>
<dbReference type="Proteomes" id="UP000321261">
    <property type="component" value="Unassembled WGS sequence"/>
</dbReference>
<dbReference type="EMBL" id="VIWU01000001">
    <property type="protein sequence ID" value="TWF75625.1"/>
    <property type="molecule type" value="Genomic_DNA"/>
</dbReference>
<comment type="caution">
    <text evidence="8">The sequence shown here is derived from an EMBL/GenBank/DDBJ whole genome shotgun (WGS) entry which is preliminary data.</text>
</comment>
<dbReference type="AlphaFoldDB" id="A0A561SL69"/>
<keyword evidence="2 6" id="KW-0489">Methyltransferase</keyword>
<evidence type="ECO:0000256" key="4">
    <source>
        <dbReference type="ARBA" id="ARBA00022691"/>
    </source>
</evidence>
<dbReference type="GO" id="GO:0009307">
    <property type="term" value="P:DNA restriction-modification system"/>
    <property type="evidence" value="ECO:0007669"/>
    <property type="project" value="UniProtKB-KW"/>
</dbReference>
<evidence type="ECO:0000313" key="8">
    <source>
        <dbReference type="EMBL" id="TWF75625.1"/>
    </source>
</evidence>
<reference evidence="8 9" key="1">
    <citation type="submission" date="2019-06" db="EMBL/GenBank/DDBJ databases">
        <title>Sequencing the genomes of 1000 actinobacteria strains.</title>
        <authorList>
            <person name="Klenk H.-P."/>
        </authorList>
    </citation>
    <scope>NUCLEOTIDE SEQUENCE [LARGE SCALE GENOMIC DNA]</scope>
    <source>
        <strain evidence="8 9">DSM 45671</strain>
    </source>
</reference>
<keyword evidence="4 6" id="KW-0949">S-adenosyl-L-methionine</keyword>
<dbReference type="SUPFAM" id="SSF53335">
    <property type="entry name" value="S-adenosyl-L-methionine-dependent methyltransferases"/>
    <property type="match status" value="1"/>
</dbReference>
<organism evidence="8 9">
    <name type="scientific">Pseudonocardia hierapolitana</name>
    <dbReference type="NCBI Taxonomy" id="1128676"/>
    <lineage>
        <taxon>Bacteria</taxon>
        <taxon>Bacillati</taxon>
        <taxon>Actinomycetota</taxon>
        <taxon>Actinomycetes</taxon>
        <taxon>Pseudonocardiales</taxon>
        <taxon>Pseudonocardiaceae</taxon>
        <taxon>Pseudonocardia</taxon>
    </lineage>
</organism>
<dbReference type="Pfam" id="PF00145">
    <property type="entry name" value="DNA_methylase"/>
    <property type="match status" value="1"/>
</dbReference>
<gene>
    <name evidence="8" type="ORF">FHX44_111509</name>
</gene>
<evidence type="ECO:0000256" key="2">
    <source>
        <dbReference type="ARBA" id="ARBA00022603"/>
    </source>
</evidence>
<dbReference type="InterPro" id="IPR050750">
    <property type="entry name" value="C5-MTase"/>
</dbReference>
<dbReference type="RefSeq" id="WP_147254796.1">
    <property type="nucleotide sequence ID" value="NZ_VIWU01000001.1"/>
</dbReference>
<dbReference type="PANTHER" id="PTHR46098:SF1">
    <property type="entry name" value="TRNA (CYTOSINE(38)-C(5))-METHYLTRANSFERASE"/>
    <property type="match status" value="1"/>
</dbReference>
<evidence type="ECO:0000256" key="1">
    <source>
        <dbReference type="ARBA" id="ARBA00011975"/>
    </source>
</evidence>
<accession>A0A561SL69</accession>
<dbReference type="OrthoDB" id="9813719at2"/>
<feature type="active site" evidence="6">
    <location>
        <position position="74"/>
    </location>
</feature>
<name>A0A561SL69_9PSEU</name>
<dbReference type="InterPro" id="IPR001525">
    <property type="entry name" value="C5_MeTfrase"/>
</dbReference>
<evidence type="ECO:0000256" key="5">
    <source>
        <dbReference type="ARBA" id="ARBA00022747"/>
    </source>
</evidence>
<keyword evidence="3 6" id="KW-0808">Transferase</keyword>
<dbReference type="PRINTS" id="PR00105">
    <property type="entry name" value="C5METTRFRASE"/>
</dbReference>
<evidence type="ECO:0000256" key="7">
    <source>
        <dbReference type="RuleBase" id="RU000416"/>
    </source>
</evidence>
<sequence length="389" mass="42800">MRTDDPILSLFSGVGGVEHGLSEAGLRNTVGFYESWEAAQAVLKDRFEDIPQHGDISSMKNFHGARLVTAGFPCTDLSQAGRTVGLDGAASGLIRRVLELLPQEKPDWLLIENVPNMLHLGSGRALGEITLALQQAGYDWAYRVMDSRAFGLPQRRRRVYLLASHVYDPAAVLYRSDCPSLRKDGGVTGARSDAFGFYWTEGNRGIGWAIDAIPALKGSTTVSIPSPPAIWLPRAVVGHKIVRPSITSAERLQGLPEGWTAAAPTRDRWKLLGNAVSSPAARWIGEGLVSLPDPSLVDGLQRYLQVEGARWPLAAHYRDGKTWRTDVSEWPTQPSGRHRHLSSLLRTYGSEPLSLRATTGFRNRLARSTLRYSEDFMRDLNEHIAAVSV</sequence>